<feature type="transmembrane region" description="Helical" evidence="1">
    <location>
        <begin position="130"/>
        <end position="148"/>
    </location>
</feature>
<gene>
    <name evidence="3" type="ORF">METZ01_LOCUS494899</name>
</gene>
<dbReference type="InterPro" id="IPR003675">
    <property type="entry name" value="Rce1/LyrA-like_dom"/>
</dbReference>
<evidence type="ECO:0000313" key="3">
    <source>
        <dbReference type="EMBL" id="SVE42045.1"/>
    </source>
</evidence>
<feature type="transmembrane region" description="Helical" evidence="1">
    <location>
        <begin position="98"/>
        <end position="118"/>
    </location>
</feature>
<feature type="non-terminal residue" evidence="3">
    <location>
        <position position="192"/>
    </location>
</feature>
<keyword evidence="1" id="KW-0812">Transmembrane</keyword>
<dbReference type="GO" id="GO:0004175">
    <property type="term" value="F:endopeptidase activity"/>
    <property type="evidence" value="ECO:0007669"/>
    <property type="project" value="UniProtKB-ARBA"/>
</dbReference>
<dbReference type="GO" id="GO:0080120">
    <property type="term" value="P:CAAX-box protein maturation"/>
    <property type="evidence" value="ECO:0007669"/>
    <property type="project" value="UniProtKB-ARBA"/>
</dbReference>
<dbReference type="EMBL" id="UINC01216064">
    <property type="protein sequence ID" value="SVE42045.1"/>
    <property type="molecule type" value="Genomic_DNA"/>
</dbReference>
<sequence>MTSFDPYALVIALGTALAVVCAVRRANHTEPDATDMLAWLVLWIPFDLRWWNQLYAGPAGQYGYELWAAYVIGVALVGWGFFHRWALLGIRVPRPRDILVSVGVLSTLAALLIPPGLGSGFLQWNPSPPGLLHGAGLFGTLALTVALPEELFFRSLLQTWCERWTGRRWLGLVLASLAFGLMHWNNRPEFTE</sequence>
<name>A0A383DCR0_9ZZZZ</name>
<keyword evidence="1" id="KW-0472">Membrane</keyword>
<dbReference type="AlphaFoldDB" id="A0A383DCR0"/>
<feature type="transmembrane region" description="Helical" evidence="1">
    <location>
        <begin position="67"/>
        <end position="86"/>
    </location>
</feature>
<evidence type="ECO:0000259" key="2">
    <source>
        <dbReference type="Pfam" id="PF02517"/>
    </source>
</evidence>
<feature type="transmembrane region" description="Helical" evidence="1">
    <location>
        <begin position="6"/>
        <end position="24"/>
    </location>
</feature>
<protein>
    <recommendedName>
        <fullName evidence="2">CAAX prenyl protease 2/Lysostaphin resistance protein A-like domain-containing protein</fullName>
    </recommendedName>
</protein>
<evidence type="ECO:0000256" key="1">
    <source>
        <dbReference type="SAM" id="Phobius"/>
    </source>
</evidence>
<keyword evidence="1" id="KW-1133">Transmembrane helix</keyword>
<proteinExistence type="predicted"/>
<organism evidence="3">
    <name type="scientific">marine metagenome</name>
    <dbReference type="NCBI Taxonomy" id="408172"/>
    <lineage>
        <taxon>unclassified sequences</taxon>
        <taxon>metagenomes</taxon>
        <taxon>ecological metagenomes</taxon>
    </lineage>
</organism>
<feature type="domain" description="CAAX prenyl protease 2/Lysostaphin resistance protein A-like" evidence="2">
    <location>
        <begin position="137"/>
        <end position="189"/>
    </location>
</feature>
<accession>A0A383DCR0</accession>
<feature type="transmembrane region" description="Helical" evidence="1">
    <location>
        <begin position="169"/>
        <end position="186"/>
    </location>
</feature>
<reference evidence="3" key="1">
    <citation type="submission" date="2018-05" db="EMBL/GenBank/DDBJ databases">
        <authorList>
            <person name="Lanie J.A."/>
            <person name="Ng W.-L."/>
            <person name="Kazmierczak K.M."/>
            <person name="Andrzejewski T.M."/>
            <person name="Davidsen T.M."/>
            <person name="Wayne K.J."/>
            <person name="Tettelin H."/>
            <person name="Glass J.I."/>
            <person name="Rusch D."/>
            <person name="Podicherti R."/>
            <person name="Tsui H.-C.T."/>
            <person name="Winkler M.E."/>
        </authorList>
    </citation>
    <scope>NUCLEOTIDE SEQUENCE</scope>
</reference>
<dbReference type="Pfam" id="PF02517">
    <property type="entry name" value="Rce1-like"/>
    <property type="match status" value="1"/>
</dbReference>